<dbReference type="AlphaFoldDB" id="A0A0C2TTM7"/>
<feature type="compositionally biased region" description="Basic and acidic residues" evidence="1">
    <location>
        <begin position="178"/>
        <end position="197"/>
    </location>
</feature>
<evidence type="ECO:0000313" key="4">
    <source>
        <dbReference type="EMBL" id="KIL70669.1"/>
    </source>
</evidence>
<feature type="domain" description="SEC7" evidence="3">
    <location>
        <begin position="392"/>
        <end position="560"/>
    </location>
</feature>
<dbReference type="InterPro" id="IPR000904">
    <property type="entry name" value="Sec7_dom"/>
</dbReference>
<dbReference type="Gene3D" id="2.30.29.30">
    <property type="entry name" value="Pleckstrin-homology domain (PH domain)/Phosphotyrosine-binding domain (PTB)"/>
    <property type="match status" value="1"/>
</dbReference>
<dbReference type="InParanoid" id="A0A0C2TTM7"/>
<feature type="region of interest" description="Disordered" evidence="1">
    <location>
        <begin position="1"/>
        <end position="112"/>
    </location>
</feature>
<feature type="compositionally biased region" description="Basic and acidic residues" evidence="1">
    <location>
        <begin position="213"/>
        <end position="226"/>
    </location>
</feature>
<dbReference type="InterPro" id="IPR011993">
    <property type="entry name" value="PH-like_dom_sf"/>
</dbReference>
<feature type="region of interest" description="Disordered" evidence="1">
    <location>
        <begin position="1077"/>
        <end position="1110"/>
    </location>
</feature>
<feature type="region of interest" description="Disordered" evidence="1">
    <location>
        <begin position="1122"/>
        <end position="1183"/>
    </location>
</feature>
<feature type="compositionally biased region" description="Polar residues" evidence="1">
    <location>
        <begin position="1152"/>
        <end position="1171"/>
    </location>
</feature>
<dbReference type="OrthoDB" id="430364at2759"/>
<dbReference type="InterPro" id="IPR001849">
    <property type="entry name" value="PH_domain"/>
</dbReference>
<dbReference type="PROSITE" id="PS50190">
    <property type="entry name" value="SEC7"/>
    <property type="match status" value="1"/>
</dbReference>
<dbReference type="InterPro" id="IPR035999">
    <property type="entry name" value="Sec7_dom_sf"/>
</dbReference>
<proteinExistence type="predicted"/>
<protein>
    <recommendedName>
        <fullName evidence="6">SEC7 domain-containing protein</fullName>
    </recommendedName>
</protein>
<dbReference type="Pfam" id="PF15410">
    <property type="entry name" value="PH_9"/>
    <property type="match status" value="1"/>
</dbReference>
<dbReference type="GO" id="GO:0005085">
    <property type="term" value="F:guanyl-nucleotide exchange factor activity"/>
    <property type="evidence" value="ECO:0007669"/>
    <property type="project" value="InterPro"/>
</dbReference>
<evidence type="ECO:0000256" key="1">
    <source>
        <dbReference type="SAM" id="MobiDB-lite"/>
    </source>
</evidence>
<feature type="compositionally biased region" description="Polar residues" evidence="1">
    <location>
        <begin position="7"/>
        <end position="28"/>
    </location>
</feature>
<dbReference type="SMART" id="SM00222">
    <property type="entry name" value="Sec7"/>
    <property type="match status" value="1"/>
</dbReference>
<feature type="compositionally biased region" description="Basic and acidic residues" evidence="1">
    <location>
        <begin position="344"/>
        <end position="353"/>
    </location>
</feature>
<feature type="domain" description="PH" evidence="2">
    <location>
        <begin position="703"/>
        <end position="829"/>
    </location>
</feature>
<dbReference type="SMART" id="SM00233">
    <property type="entry name" value="PH"/>
    <property type="match status" value="1"/>
</dbReference>
<evidence type="ECO:0000259" key="2">
    <source>
        <dbReference type="PROSITE" id="PS50003"/>
    </source>
</evidence>
<dbReference type="Proteomes" id="UP000054549">
    <property type="component" value="Unassembled WGS sequence"/>
</dbReference>
<feature type="compositionally biased region" description="Low complexity" evidence="1">
    <location>
        <begin position="291"/>
        <end position="302"/>
    </location>
</feature>
<feature type="compositionally biased region" description="Polar residues" evidence="1">
    <location>
        <begin position="86"/>
        <end position="112"/>
    </location>
</feature>
<feature type="compositionally biased region" description="Polar residues" evidence="1">
    <location>
        <begin position="316"/>
        <end position="334"/>
    </location>
</feature>
<dbReference type="Pfam" id="PF01369">
    <property type="entry name" value="Sec7"/>
    <property type="match status" value="1"/>
</dbReference>
<sequence>MTDYDASGSSRHLPSDSYPQRTSISRSATCIPAPAAWKERPRTSPSPASHHSHPAHASKVAFPLARSNNLYDKALPPLPDAAGSAPSLNQQLPSNPSNLEVASYSSSTGFPSASKIRTFSTSALALVGSDPGVTPVMPLTSQVPSKVHDVTNDTQTYNNPAPPVLRKAKSSSKLNQKKLPEHDSGSKTPQSDREYRRARGLSFGSPYLLNFSRDTKAKGKEKDIDASKTTLSRKGSFWSRRRQPTQNSEARTPVASILSSKSFPQLSGMRQPESPVIRSESSNQLHRRGLSRGLSERSFLSRPSRSVFENGRSPRSRPSSAHTPRTVNRSSPANSFFKPPWSRESNDSQEKPRVRPRPRAQTNPPFLHRLSLNIFSFATSPPSPNCDNDPPSILIDSPSISKTKSPIVISPKHDETPCEYVQRLVSSIGKGEIAAVLASSTETFHTKYLQAYIDRFDFVNDPLDIAMRKLLMHVGLPRETQQIDRVIEAFGRRYLHCNPDLFIAADHPYILAFSLMMLHTDAFNKSNKRKMTKGDYVKNTTLPGVPVEVLECFYDNIVFAPFIFIEDPVDIDGRTSPDPSSRMIASVSSPSLTLNGNAGAFLKGAKIDPYYLIVNNSLAPLRIDVHLFIPQENPYSYEGTAGPWDIDQLQYDFAGATVLLLDGLNQWQDVAETYLVPYHPEEVDVSGCFPHVPTSLGTTCGLKIIKVGLLNKKEDISVGSKKATNRKWRPWTVVLTTSHLLFFRDLSLVPTLLPYLDSSHRRIKIPPSINFRPDVCLTISDSIAVHDQLYTKYNNVFRFAMSDGRQMLLQATFEKEMNDWMARINYASTFKTTQIRVRPPSMSGKMVELTGVAAAASHLQDIHHRRRSNPIYDLYTHIPSSDTLLDDDKPNMRTQSATPLPRCEDTDIPVAPEVEGADQMKATFDQVKADLAACLLASSDKPISRDDSIIARNTATTRNGALTGLPSRFHVTQSKVEDLQEQIAMTQSQLDSDMRVVRNIAQLTPFQKTTRDRLETALQSISKRIIESWIKLTKLLCYHDTLCRDLSSEIRSWGEAKKMAFQAAQLTLQKHFDGLTKQPAPVAKSNNHSEDSQRRRSNSSSGQSSSACESFHSALDTKIDGGLLASSSSNGPGGTSSPSLYNGGEREARNPATPSSGTSRNSSRVDNTPHNSEQEEAEVWDKTRCAQRVSLVRLPSALQMARLRSLGE</sequence>
<dbReference type="SUPFAM" id="SSF48425">
    <property type="entry name" value="Sec7 domain"/>
    <property type="match status" value="1"/>
</dbReference>
<dbReference type="InterPro" id="IPR041681">
    <property type="entry name" value="PH_9"/>
</dbReference>
<dbReference type="STRING" id="946122.A0A0C2TTM7"/>
<evidence type="ECO:0000259" key="3">
    <source>
        <dbReference type="PROSITE" id="PS50190"/>
    </source>
</evidence>
<name>A0A0C2TTM7_AMAMK</name>
<feature type="compositionally biased region" description="Low complexity" evidence="1">
    <location>
        <begin position="1126"/>
        <end position="1139"/>
    </location>
</feature>
<evidence type="ECO:0008006" key="6">
    <source>
        <dbReference type="Google" id="ProtNLM"/>
    </source>
</evidence>
<feature type="region of interest" description="Disordered" evidence="1">
    <location>
        <begin position="130"/>
        <end position="365"/>
    </location>
</feature>
<reference evidence="4 5" key="1">
    <citation type="submission" date="2014-04" db="EMBL/GenBank/DDBJ databases">
        <title>Evolutionary Origins and Diversification of the Mycorrhizal Mutualists.</title>
        <authorList>
            <consortium name="DOE Joint Genome Institute"/>
            <consortium name="Mycorrhizal Genomics Consortium"/>
            <person name="Kohler A."/>
            <person name="Kuo A."/>
            <person name="Nagy L.G."/>
            <person name="Floudas D."/>
            <person name="Copeland A."/>
            <person name="Barry K.W."/>
            <person name="Cichocki N."/>
            <person name="Veneault-Fourrey C."/>
            <person name="LaButti K."/>
            <person name="Lindquist E.A."/>
            <person name="Lipzen A."/>
            <person name="Lundell T."/>
            <person name="Morin E."/>
            <person name="Murat C."/>
            <person name="Riley R."/>
            <person name="Ohm R."/>
            <person name="Sun H."/>
            <person name="Tunlid A."/>
            <person name="Henrissat B."/>
            <person name="Grigoriev I.V."/>
            <person name="Hibbett D.S."/>
            <person name="Martin F."/>
        </authorList>
    </citation>
    <scope>NUCLEOTIDE SEQUENCE [LARGE SCALE GENOMIC DNA]</scope>
    <source>
        <strain evidence="4 5">Koide BX008</strain>
    </source>
</reference>
<organism evidence="4 5">
    <name type="scientific">Amanita muscaria (strain Koide BX008)</name>
    <dbReference type="NCBI Taxonomy" id="946122"/>
    <lineage>
        <taxon>Eukaryota</taxon>
        <taxon>Fungi</taxon>
        <taxon>Dikarya</taxon>
        <taxon>Basidiomycota</taxon>
        <taxon>Agaricomycotina</taxon>
        <taxon>Agaricomycetes</taxon>
        <taxon>Agaricomycetidae</taxon>
        <taxon>Agaricales</taxon>
        <taxon>Pluteineae</taxon>
        <taxon>Amanitaceae</taxon>
        <taxon>Amanita</taxon>
    </lineage>
</organism>
<dbReference type="GO" id="GO:0032012">
    <property type="term" value="P:regulation of ARF protein signal transduction"/>
    <property type="evidence" value="ECO:0007669"/>
    <property type="project" value="InterPro"/>
</dbReference>
<dbReference type="PROSITE" id="PS50003">
    <property type="entry name" value="PH_DOMAIN"/>
    <property type="match status" value="1"/>
</dbReference>
<gene>
    <name evidence="4" type="ORF">M378DRAFT_1035413</name>
</gene>
<dbReference type="HOGENOM" id="CLU_003769_0_0_1"/>
<dbReference type="EMBL" id="KN818223">
    <property type="protein sequence ID" value="KIL70669.1"/>
    <property type="molecule type" value="Genomic_DNA"/>
</dbReference>
<keyword evidence="5" id="KW-1185">Reference proteome</keyword>
<feature type="region of interest" description="Disordered" evidence="1">
    <location>
        <begin position="885"/>
        <end position="907"/>
    </location>
</feature>
<evidence type="ECO:0000313" key="5">
    <source>
        <dbReference type="Proteomes" id="UP000054549"/>
    </source>
</evidence>
<accession>A0A0C2TTM7</accession>
<dbReference type="InterPro" id="IPR023394">
    <property type="entry name" value="Sec7_C_sf"/>
</dbReference>
<dbReference type="PANTHER" id="PTHR10663">
    <property type="entry name" value="GUANYL-NUCLEOTIDE EXCHANGE FACTOR"/>
    <property type="match status" value="1"/>
</dbReference>
<dbReference type="SUPFAM" id="SSF50729">
    <property type="entry name" value="PH domain-like"/>
    <property type="match status" value="1"/>
</dbReference>
<dbReference type="Gene3D" id="1.10.1000.11">
    <property type="entry name" value="Arf Nucleotide-binding Site Opener,domain 2"/>
    <property type="match status" value="1"/>
</dbReference>
<dbReference type="PANTHER" id="PTHR10663:SF405">
    <property type="entry name" value="ARF GUANINE NUCLEOTIDE EXCHANGE FACTOR SYT1"/>
    <property type="match status" value="1"/>
</dbReference>